<dbReference type="EMBL" id="MU150428">
    <property type="protein sequence ID" value="KAF9456405.1"/>
    <property type="molecule type" value="Genomic_DNA"/>
</dbReference>
<dbReference type="Gene3D" id="3.20.20.100">
    <property type="entry name" value="NADP-dependent oxidoreductase domain"/>
    <property type="match status" value="1"/>
</dbReference>
<reference evidence="3" key="1">
    <citation type="submission" date="2020-11" db="EMBL/GenBank/DDBJ databases">
        <authorList>
            <consortium name="DOE Joint Genome Institute"/>
            <person name="Ahrendt S."/>
            <person name="Riley R."/>
            <person name="Andreopoulos W."/>
            <person name="Labutti K."/>
            <person name="Pangilinan J."/>
            <person name="Ruiz-Duenas F.J."/>
            <person name="Barrasa J.M."/>
            <person name="Sanchez-Garcia M."/>
            <person name="Camarero S."/>
            <person name="Miyauchi S."/>
            <person name="Serrano A."/>
            <person name="Linde D."/>
            <person name="Babiker R."/>
            <person name="Drula E."/>
            <person name="Ayuso-Fernandez I."/>
            <person name="Pacheco R."/>
            <person name="Padilla G."/>
            <person name="Ferreira P."/>
            <person name="Barriuso J."/>
            <person name="Kellner H."/>
            <person name="Castanera R."/>
            <person name="Alfaro M."/>
            <person name="Ramirez L."/>
            <person name="Pisabarro A.G."/>
            <person name="Kuo A."/>
            <person name="Tritt A."/>
            <person name="Lipzen A."/>
            <person name="He G."/>
            <person name="Yan M."/>
            <person name="Ng V."/>
            <person name="Cullen D."/>
            <person name="Martin F."/>
            <person name="Rosso M.-N."/>
            <person name="Henrissat B."/>
            <person name="Hibbett D."/>
            <person name="Martinez A.T."/>
            <person name="Grigoriev I.V."/>
        </authorList>
    </citation>
    <scope>NUCLEOTIDE SEQUENCE</scope>
    <source>
        <strain evidence="3">CBS 247.69</strain>
    </source>
</reference>
<feature type="domain" description="NADP-dependent oxidoreductase" evidence="2">
    <location>
        <begin position="31"/>
        <end position="342"/>
    </location>
</feature>
<dbReference type="Pfam" id="PF00248">
    <property type="entry name" value="Aldo_ket_red"/>
    <property type="match status" value="1"/>
</dbReference>
<dbReference type="PANTHER" id="PTHR43364">
    <property type="entry name" value="NADH-SPECIFIC METHYLGLYOXAL REDUCTASE-RELATED"/>
    <property type="match status" value="1"/>
</dbReference>
<sequence>MPVSDRKQVANEMQYVRLGSSGLKISQIILGCICFGSPEWRDWALPSEESTEIIKAAYDAGVNTFETSYHYSRGQSEIVLGEALRRLSIPRDSVVIMTRVIHIFSQYKLEIGGAGPNRGHEGDRTQGPLSRKNIMNGVKSSLERLQMDYIDVLHCAYFDEETPIAETMRALHDVVQAGYVRYIGMAPCWAYQYYAITHNLTPFISAQSYYSLVYREDEREMFPTMKHFGVGVIAIAPLSGKLLSRPYTETRTMDPGYASLLRCPRPLDSLFIGGSSVRVVGSLERVVKSQRMSMGQVAVSWVLNKKAITATVISAPNLDVFLDYIDASKVKLASSYRRLLEEHYQPRAPADHVSFGNSQDVY</sequence>
<dbReference type="InterPro" id="IPR050523">
    <property type="entry name" value="AKR_Detox_Biosynth"/>
</dbReference>
<evidence type="ECO:0000259" key="2">
    <source>
        <dbReference type="Pfam" id="PF00248"/>
    </source>
</evidence>
<dbReference type="SUPFAM" id="SSF51430">
    <property type="entry name" value="NAD(P)-linked oxidoreductase"/>
    <property type="match status" value="1"/>
</dbReference>
<dbReference type="GO" id="GO:0016491">
    <property type="term" value="F:oxidoreductase activity"/>
    <property type="evidence" value="ECO:0007669"/>
    <property type="project" value="UniProtKB-KW"/>
</dbReference>
<protein>
    <submittedName>
        <fullName evidence="3">Aldo/keto reductase</fullName>
    </submittedName>
</protein>
<comment type="caution">
    <text evidence="3">The sequence shown here is derived from an EMBL/GenBank/DDBJ whole genome shotgun (WGS) entry which is preliminary data.</text>
</comment>
<proteinExistence type="predicted"/>
<organism evidence="3 4">
    <name type="scientific">Collybia nuda</name>
    <dbReference type="NCBI Taxonomy" id="64659"/>
    <lineage>
        <taxon>Eukaryota</taxon>
        <taxon>Fungi</taxon>
        <taxon>Dikarya</taxon>
        <taxon>Basidiomycota</taxon>
        <taxon>Agaricomycotina</taxon>
        <taxon>Agaricomycetes</taxon>
        <taxon>Agaricomycetidae</taxon>
        <taxon>Agaricales</taxon>
        <taxon>Tricholomatineae</taxon>
        <taxon>Clitocybaceae</taxon>
        <taxon>Collybia</taxon>
    </lineage>
</organism>
<name>A0A9P5XT70_9AGAR</name>
<accession>A0A9P5XT70</accession>
<keyword evidence="4" id="KW-1185">Reference proteome</keyword>
<evidence type="ECO:0000256" key="1">
    <source>
        <dbReference type="ARBA" id="ARBA00023002"/>
    </source>
</evidence>
<dbReference type="AlphaFoldDB" id="A0A9P5XT70"/>
<gene>
    <name evidence="3" type="ORF">BDZ94DRAFT_1285765</name>
</gene>
<dbReference type="OrthoDB" id="48988at2759"/>
<evidence type="ECO:0000313" key="3">
    <source>
        <dbReference type="EMBL" id="KAF9456405.1"/>
    </source>
</evidence>
<evidence type="ECO:0000313" key="4">
    <source>
        <dbReference type="Proteomes" id="UP000807353"/>
    </source>
</evidence>
<dbReference type="PANTHER" id="PTHR43364:SF4">
    <property type="entry name" value="NAD(P)-LINKED OXIDOREDUCTASE SUPERFAMILY PROTEIN"/>
    <property type="match status" value="1"/>
</dbReference>
<dbReference type="InterPro" id="IPR036812">
    <property type="entry name" value="NAD(P)_OxRdtase_dom_sf"/>
</dbReference>
<dbReference type="Proteomes" id="UP000807353">
    <property type="component" value="Unassembled WGS sequence"/>
</dbReference>
<keyword evidence="1" id="KW-0560">Oxidoreductase</keyword>
<dbReference type="InterPro" id="IPR023210">
    <property type="entry name" value="NADP_OxRdtase_dom"/>
</dbReference>